<dbReference type="PANTHER" id="PTHR43784:SF2">
    <property type="entry name" value="GDSL-LIKE LIPASE_ACYLHYDROLASE, PUTATIVE (AFU_ORTHOLOGUE AFUA_2G00820)-RELATED"/>
    <property type="match status" value="1"/>
</dbReference>
<protein>
    <submittedName>
        <fullName evidence="3">SGNH/GDSL hydrolase family protein</fullName>
    </submittedName>
</protein>
<dbReference type="Pfam" id="PF13472">
    <property type="entry name" value="Lipase_GDSL_2"/>
    <property type="match status" value="1"/>
</dbReference>
<feature type="domain" description="SGNH hydrolase-type esterase" evidence="2">
    <location>
        <begin position="206"/>
        <end position="401"/>
    </location>
</feature>
<gene>
    <name evidence="3" type="ORF">GJV26_13535</name>
</gene>
<keyword evidence="4" id="KW-1185">Reference proteome</keyword>
<dbReference type="Gene3D" id="3.40.50.1110">
    <property type="entry name" value="SGNH hydrolase"/>
    <property type="match status" value="1"/>
</dbReference>
<evidence type="ECO:0000313" key="4">
    <source>
        <dbReference type="Proteomes" id="UP000431684"/>
    </source>
</evidence>
<evidence type="ECO:0000313" key="3">
    <source>
        <dbReference type="EMBL" id="MUI13474.1"/>
    </source>
</evidence>
<dbReference type="EMBL" id="WNWM01000002">
    <property type="protein sequence ID" value="MUI13474.1"/>
    <property type="molecule type" value="Genomic_DNA"/>
</dbReference>
<keyword evidence="1" id="KW-0732">Signal</keyword>
<dbReference type="AlphaFoldDB" id="A0A6I3X9F9"/>
<proteinExistence type="predicted"/>
<evidence type="ECO:0000256" key="1">
    <source>
        <dbReference type="SAM" id="SignalP"/>
    </source>
</evidence>
<organism evidence="3 4">
    <name type="scientific">Pseudoduganella dura</name>
    <dbReference type="NCBI Taxonomy" id="321982"/>
    <lineage>
        <taxon>Bacteria</taxon>
        <taxon>Pseudomonadati</taxon>
        <taxon>Pseudomonadota</taxon>
        <taxon>Betaproteobacteria</taxon>
        <taxon>Burkholderiales</taxon>
        <taxon>Oxalobacteraceae</taxon>
        <taxon>Telluria group</taxon>
        <taxon>Pseudoduganella</taxon>
    </lineage>
</organism>
<feature type="chain" id="PRO_5026048867" evidence="1">
    <location>
        <begin position="27"/>
        <end position="429"/>
    </location>
</feature>
<evidence type="ECO:0000259" key="2">
    <source>
        <dbReference type="Pfam" id="PF13472"/>
    </source>
</evidence>
<dbReference type="GO" id="GO:0016788">
    <property type="term" value="F:hydrolase activity, acting on ester bonds"/>
    <property type="evidence" value="ECO:0007669"/>
    <property type="project" value="UniProtKB-ARBA"/>
</dbReference>
<dbReference type="InterPro" id="IPR053140">
    <property type="entry name" value="GDSL_Rv0518-like"/>
</dbReference>
<dbReference type="OrthoDB" id="1828825at2"/>
<dbReference type="Proteomes" id="UP000431684">
    <property type="component" value="Unassembled WGS sequence"/>
</dbReference>
<dbReference type="CDD" id="cd01830">
    <property type="entry name" value="XynE_like"/>
    <property type="match status" value="1"/>
</dbReference>
<accession>A0A6I3X9F9</accession>
<dbReference type="InterPro" id="IPR036514">
    <property type="entry name" value="SGNH_hydro_sf"/>
</dbReference>
<dbReference type="PANTHER" id="PTHR43784">
    <property type="entry name" value="GDSL-LIKE LIPASE/ACYLHYDROLASE, PUTATIVE (AFU_ORTHOLOGUE AFUA_2G00820)-RELATED"/>
    <property type="match status" value="1"/>
</dbReference>
<reference evidence="3 4" key="1">
    <citation type="submission" date="2019-11" db="EMBL/GenBank/DDBJ databases">
        <title>Draft Genome Sequences of Six Type Strains of the Genus Massilia.</title>
        <authorList>
            <person name="Miess H."/>
            <person name="Frediansyah A."/>
            <person name="Goeker M."/>
            <person name="Gross H."/>
        </authorList>
    </citation>
    <scope>NUCLEOTIDE SEQUENCE [LARGE SCALE GENOMIC DNA]</scope>
    <source>
        <strain evidence="3 4">DSM 17513</strain>
    </source>
</reference>
<feature type="signal peptide" evidence="1">
    <location>
        <begin position="1"/>
        <end position="26"/>
    </location>
</feature>
<sequence length="429" mass="45226">MMIANFRHAALLVVAMALGGQPLANASAPTDGQWVTSWYAAPQPGWDSSFPLPMNVPAYLDNQSLRDTVRLSAGGRRIRLVFSNRYGREPVALGAVSVWLAGDDHPAQTLTFSGKAGIAILPGAAATSDPVALHVPALARLVVTSWLPAHTAVQSFHWGAQQTIQVAPGNATAAAGFPAGATVAGRVFLNAVMVDAGKHSRTVVTLGDSITDGNGSTPDADRRWPDFLAQRLAPHGIAVANAGISGARLARDGMGRNALARFEQDVLSQPGISDVIVLLGINDIGWPGSPFAPAESAATLDELTAAYRQLMAAAHARGIRVTAGTLPPFEGALEGTPYAGHYSAAKEAMRQRLNDWIRGAGIFDAVVDFDAVLRDPARPRRMQAGYDSGDHLHPGDAGYRAMATAIDLSAMLRGMERDGRAFPRDQPSR</sequence>
<dbReference type="InterPro" id="IPR013830">
    <property type="entry name" value="SGNH_hydro"/>
</dbReference>
<keyword evidence="3" id="KW-0378">Hydrolase</keyword>
<dbReference type="RefSeq" id="WP_155709262.1">
    <property type="nucleotide sequence ID" value="NZ_BMWU01000006.1"/>
</dbReference>
<name>A0A6I3X9F9_9BURK</name>
<dbReference type="SUPFAM" id="SSF52266">
    <property type="entry name" value="SGNH hydrolase"/>
    <property type="match status" value="1"/>
</dbReference>
<comment type="caution">
    <text evidence="3">The sequence shown here is derived from an EMBL/GenBank/DDBJ whole genome shotgun (WGS) entry which is preliminary data.</text>
</comment>